<dbReference type="Proteomes" id="UP000198694">
    <property type="component" value="Unassembled WGS sequence"/>
</dbReference>
<sequence length="195" mass="22082">MIVCKERGICVENFNDSIQSLIEGAGWLAPALFIVIHLLRPLLFLPVIVVCIAGGVFFGFVEGAVLSFIGLSLMSFFFYKLVNIFPKFREGVARLKQKVFQDRRITVSQVMILRVMPFIHFHLLSLYLMEMTKTLKGYMYYSALGVILPAVLYTAFGQAITEFSWYAAGLFMIILLVVYAFLGRIHQMNIESSNG</sequence>
<dbReference type="AlphaFoldDB" id="A0A1G8WZ02"/>
<feature type="transmembrane region" description="Helical" evidence="1">
    <location>
        <begin position="42"/>
        <end position="60"/>
    </location>
</feature>
<dbReference type="STRING" id="407036.SAMN05216243_1073"/>
<keyword evidence="1" id="KW-0472">Membrane</keyword>
<gene>
    <name evidence="3" type="ORF">SAMN05216243_1073</name>
</gene>
<protein>
    <submittedName>
        <fullName evidence="3">Uncharacterized membrane protein YdjX, TVP38/TMEM64 family, SNARE-associated domain</fullName>
    </submittedName>
</protein>
<accession>A0A1G8WZ02</accession>
<keyword evidence="1" id="KW-1133">Transmembrane helix</keyword>
<keyword evidence="1" id="KW-0812">Transmembrane</keyword>
<feature type="domain" description="VTT" evidence="2">
    <location>
        <begin position="46"/>
        <end position="158"/>
    </location>
</feature>
<dbReference type="InterPro" id="IPR032816">
    <property type="entry name" value="VTT_dom"/>
</dbReference>
<name>A0A1G8WZ02_9BACI</name>
<dbReference type="Pfam" id="PF09335">
    <property type="entry name" value="VTT_dom"/>
    <property type="match status" value="1"/>
</dbReference>
<evidence type="ECO:0000259" key="2">
    <source>
        <dbReference type="Pfam" id="PF09335"/>
    </source>
</evidence>
<evidence type="ECO:0000256" key="1">
    <source>
        <dbReference type="SAM" id="Phobius"/>
    </source>
</evidence>
<evidence type="ECO:0000313" key="4">
    <source>
        <dbReference type="Proteomes" id="UP000198694"/>
    </source>
</evidence>
<feature type="transmembrane region" description="Helical" evidence="1">
    <location>
        <begin position="163"/>
        <end position="182"/>
    </location>
</feature>
<organism evidence="3 4">
    <name type="scientific">Sediminibacillus albus</name>
    <dbReference type="NCBI Taxonomy" id="407036"/>
    <lineage>
        <taxon>Bacteria</taxon>
        <taxon>Bacillati</taxon>
        <taxon>Bacillota</taxon>
        <taxon>Bacilli</taxon>
        <taxon>Bacillales</taxon>
        <taxon>Bacillaceae</taxon>
        <taxon>Sediminibacillus</taxon>
    </lineage>
</organism>
<feature type="transmembrane region" description="Helical" evidence="1">
    <location>
        <begin position="105"/>
        <end position="126"/>
    </location>
</feature>
<evidence type="ECO:0000313" key="3">
    <source>
        <dbReference type="EMBL" id="SDJ83609.1"/>
    </source>
</evidence>
<reference evidence="3 4" key="1">
    <citation type="submission" date="2016-10" db="EMBL/GenBank/DDBJ databases">
        <authorList>
            <person name="de Groot N.N."/>
        </authorList>
    </citation>
    <scope>NUCLEOTIDE SEQUENCE [LARGE SCALE GENOMIC DNA]</scope>
    <source>
        <strain evidence="3 4">CGMCC 1.6502</strain>
    </source>
</reference>
<feature type="transmembrane region" description="Helical" evidence="1">
    <location>
        <begin position="138"/>
        <end position="156"/>
    </location>
</feature>
<keyword evidence="4" id="KW-1185">Reference proteome</keyword>
<proteinExistence type="predicted"/>
<dbReference type="EMBL" id="FNFL01000001">
    <property type="protein sequence ID" value="SDJ83609.1"/>
    <property type="molecule type" value="Genomic_DNA"/>
</dbReference>
<feature type="transmembrane region" description="Helical" evidence="1">
    <location>
        <begin position="66"/>
        <end position="85"/>
    </location>
</feature>